<dbReference type="HOGENOM" id="CLU_1468418_0_0_1"/>
<dbReference type="RefSeq" id="XP_003834374.1">
    <property type="nucleotide sequence ID" value="XM_003834326.1"/>
</dbReference>
<evidence type="ECO:0000313" key="2">
    <source>
        <dbReference type="Proteomes" id="UP000002668"/>
    </source>
</evidence>
<proteinExistence type="predicted"/>
<gene>
    <name evidence="1" type="ORF">LEMA_P060430.1</name>
</gene>
<name>E4ZII8_LEPMJ</name>
<keyword evidence="2" id="KW-1185">Reference proteome</keyword>
<sequence>MASKSLLRHVFRDLKPKIEQLRSSNKHDTSAARSKAVAIANGKNEKTYMNAPALDATPFAHSTPQVLAPTVLNDISAEPGAVTVNMDDDSRENSIFESFGFTQYTSRELLDTTISEAKLALQSHLDTLAMTIGLLEALDGFSDTITVMKRDTLRAQKECRERLSMIAGIEDAAHAKESASDAVK</sequence>
<dbReference type="GeneID" id="13284522"/>
<organism evidence="2">
    <name type="scientific">Leptosphaeria maculans (strain JN3 / isolate v23.1.3 / race Av1-4-5-6-7-8)</name>
    <name type="common">Blackleg fungus</name>
    <name type="synonym">Phoma lingam</name>
    <dbReference type="NCBI Taxonomy" id="985895"/>
    <lineage>
        <taxon>Eukaryota</taxon>
        <taxon>Fungi</taxon>
        <taxon>Dikarya</taxon>
        <taxon>Ascomycota</taxon>
        <taxon>Pezizomycotina</taxon>
        <taxon>Dothideomycetes</taxon>
        <taxon>Pleosporomycetidae</taxon>
        <taxon>Pleosporales</taxon>
        <taxon>Pleosporineae</taxon>
        <taxon>Leptosphaeriaceae</taxon>
        <taxon>Plenodomus</taxon>
        <taxon>Plenodomus lingam/Leptosphaeria maculans species complex</taxon>
    </lineage>
</organism>
<protein>
    <submittedName>
        <fullName evidence="1">Predicted protein</fullName>
    </submittedName>
</protein>
<dbReference type="EMBL" id="FP929065">
    <property type="protein sequence ID" value="CBX91009.1"/>
    <property type="molecule type" value="Genomic_DNA"/>
</dbReference>
<dbReference type="eggNOG" id="ENOG502R9Z0">
    <property type="taxonomic scope" value="Eukaryota"/>
</dbReference>
<evidence type="ECO:0000313" key="1">
    <source>
        <dbReference type="EMBL" id="CBX91009.1"/>
    </source>
</evidence>
<dbReference type="VEuPathDB" id="FungiDB:LEMA_P060430.1"/>
<dbReference type="InParanoid" id="E4ZII8"/>
<accession>E4ZII8</accession>
<reference evidence="2" key="1">
    <citation type="journal article" date="2011" name="Nat. Commun.">
        <title>Effector diversification within compartments of the Leptosphaeria maculans genome affected by Repeat-Induced Point mutations.</title>
        <authorList>
            <person name="Rouxel T."/>
            <person name="Grandaubert J."/>
            <person name="Hane J.K."/>
            <person name="Hoede C."/>
            <person name="van de Wouw A.P."/>
            <person name="Couloux A."/>
            <person name="Dominguez V."/>
            <person name="Anthouard V."/>
            <person name="Bally P."/>
            <person name="Bourras S."/>
            <person name="Cozijnsen A.J."/>
            <person name="Ciuffetti L.M."/>
            <person name="Degrave A."/>
            <person name="Dilmaghani A."/>
            <person name="Duret L."/>
            <person name="Fudal I."/>
            <person name="Goodwin S.B."/>
            <person name="Gout L."/>
            <person name="Glaser N."/>
            <person name="Linglin J."/>
            <person name="Kema G.H.J."/>
            <person name="Lapalu N."/>
            <person name="Lawrence C.B."/>
            <person name="May K."/>
            <person name="Meyer M."/>
            <person name="Ollivier B."/>
            <person name="Poulain J."/>
            <person name="Schoch C.L."/>
            <person name="Simon A."/>
            <person name="Spatafora J.W."/>
            <person name="Stachowiak A."/>
            <person name="Turgeon B.G."/>
            <person name="Tyler B.M."/>
            <person name="Vincent D."/>
            <person name="Weissenbach J."/>
            <person name="Amselem J."/>
            <person name="Quesneville H."/>
            <person name="Oliver R.P."/>
            <person name="Wincker P."/>
            <person name="Balesdent M.-H."/>
            <person name="Howlett B.J."/>
        </authorList>
    </citation>
    <scope>NUCLEOTIDE SEQUENCE [LARGE SCALE GENOMIC DNA]</scope>
    <source>
        <strain evidence="2">JN3 / isolate v23.1.3 / race Av1-4-5-6-7-8</strain>
    </source>
</reference>
<dbReference type="Proteomes" id="UP000002668">
    <property type="component" value="Genome"/>
</dbReference>
<dbReference type="OrthoDB" id="3786627at2759"/>
<dbReference type="AlphaFoldDB" id="E4ZII8"/>